<dbReference type="OrthoDB" id="8522at2157"/>
<dbReference type="PANTHER" id="PTHR33798:SF5">
    <property type="entry name" value="FLAVIN REDUCTASE LIKE DOMAIN-CONTAINING PROTEIN"/>
    <property type="match status" value="1"/>
</dbReference>
<reference evidence="6 7" key="1">
    <citation type="submission" date="2018-06" db="EMBL/GenBank/DDBJ databases">
        <title>Natronomonas sp. F16-60 a new haloarchaeon isolated from a solar saltern of Isla Cristina, Huelva, Spain.</title>
        <authorList>
            <person name="Duran-Viseras A."/>
            <person name="Sanchez-Porro C."/>
            <person name="Ventosa A."/>
        </authorList>
    </citation>
    <scope>NUCLEOTIDE SEQUENCE [LARGE SCALE GENOMIC DNA]</scope>
    <source>
        <strain evidence="6 7">F16-60</strain>
    </source>
</reference>
<accession>A0A554NE81</accession>
<dbReference type="Proteomes" id="UP000319894">
    <property type="component" value="Unassembled WGS sequence"/>
</dbReference>
<dbReference type="InParanoid" id="A0A554NE81"/>
<keyword evidence="2" id="KW-0285">Flavoprotein</keyword>
<gene>
    <name evidence="6" type="ORF">DP107_00570</name>
</gene>
<dbReference type="Gene3D" id="2.30.110.10">
    <property type="entry name" value="Electron Transport, Fmn-binding Protein, Chain A"/>
    <property type="match status" value="1"/>
</dbReference>
<sequence length="191" mass="20664">MEFDPEAESMYRWLSGAVVPRPIAWVSTDGPAGRNLAPYSFFNVMCVAPPILAFAPGRTPDGDRKDTLRNVTERGSFVVNLVPTGLAEPMVATAATTGDDEFGLAGVTATRGSAVDAPRVAEAPIAFECRLHDTLDLGSNTATFGRVVRFHADEELLVDGKLDTTRFDALGRLAADYYCTTRDRLEVPRPD</sequence>
<evidence type="ECO:0000313" key="6">
    <source>
        <dbReference type="EMBL" id="TSD15711.1"/>
    </source>
</evidence>
<name>A0A554NE81_9EURY</name>
<feature type="domain" description="Flavin reductase like" evidence="5">
    <location>
        <begin position="16"/>
        <end position="164"/>
    </location>
</feature>
<evidence type="ECO:0000313" key="7">
    <source>
        <dbReference type="Proteomes" id="UP000319894"/>
    </source>
</evidence>
<keyword evidence="7" id="KW-1185">Reference proteome</keyword>
<comment type="cofactor">
    <cofactor evidence="1">
        <name>FMN</name>
        <dbReference type="ChEBI" id="CHEBI:58210"/>
    </cofactor>
</comment>
<evidence type="ECO:0000256" key="3">
    <source>
        <dbReference type="ARBA" id="ARBA00022643"/>
    </source>
</evidence>
<proteinExistence type="inferred from homology"/>
<organism evidence="6 7">
    <name type="scientific">Haloglomus irregulare</name>
    <dbReference type="NCBI Taxonomy" id="2234134"/>
    <lineage>
        <taxon>Archaea</taxon>
        <taxon>Methanobacteriati</taxon>
        <taxon>Methanobacteriota</taxon>
        <taxon>Stenosarchaea group</taxon>
        <taxon>Halobacteria</taxon>
        <taxon>Halobacteriales</taxon>
        <taxon>Natronomonadaceae</taxon>
        <taxon>Haloglomus</taxon>
    </lineage>
</organism>
<dbReference type="InterPro" id="IPR012349">
    <property type="entry name" value="Split_barrel_FMN-bd"/>
</dbReference>
<dbReference type="Pfam" id="PF01613">
    <property type="entry name" value="Flavin_Reduct"/>
    <property type="match status" value="1"/>
</dbReference>
<comment type="caution">
    <text evidence="6">The sequence shown here is derived from an EMBL/GenBank/DDBJ whole genome shotgun (WGS) entry which is preliminary data.</text>
</comment>
<comment type="similarity">
    <text evidence="4">Belongs to the flavoredoxin family.</text>
</comment>
<dbReference type="SMART" id="SM00903">
    <property type="entry name" value="Flavin_Reduct"/>
    <property type="match status" value="1"/>
</dbReference>
<dbReference type="EMBL" id="QMDX01000001">
    <property type="protein sequence ID" value="TSD15711.1"/>
    <property type="molecule type" value="Genomic_DNA"/>
</dbReference>
<dbReference type="RefSeq" id="WP_144260187.1">
    <property type="nucleotide sequence ID" value="NZ_QMDX01000001.1"/>
</dbReference>
<evidence type="ECO:0000256" key="4">
    <source>
        <dbReference type="ARBA" id="ARBA00038054"/>
    </source>
</evidence>
<evidence type="ECO:0000259" key="5">
    <source>
        <dbReference type="SMART" id="SM00903"/>
    </source>
</evidence>
<evidence type="ECO:0000256" key="1">
    <source>
        <dbReference type="ARBA" id="ARBA00001917"/>
    </source>
</evidence>
<keyword evidence="3" id="KW-0288">FMN</keyword>
<dbReference type="PANTHER" id="PTHR33798">
    <property type="entry name" value="FLAVOPROTEIN OXYGENASE"/>
    <property type="match status" value="1"/>
</dbReference>
<dbReference type="AlphaFoldDB" id="A0A554NE81"/>
<evidence type="ECO:0000256" key="2">
    <source>
        <dbReference type="ARBA" id="ARBA00022630"/>
    </source>
</evidence>
<dbReference type="InterPro" id="IPR002563">
    <property type="entry name" value="Flavin_Rdtase-like_dom"/>
</dbReference>
<protein>
    <submittedName>
        <fullName evidence="6">Flavin reductase family protein</fullName>
    </submittedName>
</protein>
<dbReference type="SUPFAM" id="SSF50475">
    <property type="entry name" value="FMN-binding split barrel"/>
    <property type="match status" value="1"/>
</dbReference>
<dbReference type="GO" id="GO:0010181">
    <property type="term" value="F:FMN binding"/>
    <property type="evidence" value="ECO:0007669"/>
    <property type="project" value="InterPro"/>
</dbReference>